<proteinExistence type="inferred from homology"/>
<dbReference type="Pfam" id="PF01535">
    <property type="entry name" value="PPR"/>
    <property type="match status" value="3"/>
</dbReference>
<dbReference type="InterPro" id="IPR002885">
    <property type="entry name" value="PPR_rpt"/>
</dbReference>
<protein>
    <recommendedName>
        <fullName evidence="4">DYW domain-containing protein</fullName>
    </recommendedName>
</protein>
<gene>
    <name evidence="5" type="ORF">LITE_LOCUS31243</name>
</gene>
<dbReference type="GO" id="GO:0003723">
    <property type="term" value="F:RNA binding"/>
    <property type="evidence" value="ECO:0007669"/>
    <property type="project" value="InterPro"/>
</dbReference>
<keyword evidence="6" id="KW-1185">Reference proteome</keyword>
<dbReference type="InterPro" id="IPR046848">
    <property type="entry name" value="E_motif"/>
</dbReference>
<evidence type="ECO:0000313" key="6">
    <source>
        <dbReference type="Proteomes" id="UP001154282"/>
    </source>
</evidence>
<dbReference type="InterPro" id="IPR032867">
    <property type="entry name" value="DYW_dom"/>
</dbReference>
<accession>A0AAV0N1W1</accession>
<feature type="repeat" description="PPR" evidence="3">
    <location>
        <begin position="277"/>
        <end position="311"/>
    </location>
</feature>
<feature type="domain" description="DYW" evidence="4">
    <location>
        <begin position="592"/>
        <end position="684"/>
    </location>
</feature>
<dbReference type="EMBL" id="CAMGYJ010000007">
    <property type="protein sequence ID" value="CAI0452488.1"/>
    <property type="molecule type" value="Genomic_DNA"/>
</dbReference>
<dbReference type="FunFam" id="1.25.40.10:FF:001211">
    <property type="entry name" value="Pentatricopeptide repeat-containing protein"/>
    <property type="match status" value="1"/>
</dbReference>
<evidence type="ECO:0000259" key="4">
    <source>
        <dbReference type="Pfam" id="PF14432"/>
    </source>
</evidence>
<comment type="similarity">
    <text evidence="1">Belongs to the PPR family. PCMP-H subfamily.</text>
</comment>
<dbReference type="InterPro" id="IPR011990">
    <property type="entry name" value="TPR-like_helical_dom_sf"/>
</dbReference>
<dbReference type="PROSITE" id="PS51375">
    <property type="entry name" value="PPR"/>
    <property type="match status" value="3"/>
</dbReference>
<dbReference type="Gene3D" id="1.25.40.10">
    <property type="entry name" value="Tetratricopeptide repeat domain"/>
    <property type="match status" value="5"/>
</dbReference>
<dbReference type="InterPro" id="IPR046960">
    <property type="entry name" value="PPR_At4g14850-like_plant"/>
</dbReference>
<evidence type="ECO:0000256" key="2">
    <source>
        <dbReference type="ARBA" id="ARBA00022737"/>
    </source>
</evidence>
<dbReference type="PANTHER" id="PTHR47926">
    <property type="entry name" value="PENTATRICOPEPTIDE REPEAT-CONTAINING PROTEIN"/>
    <property type="match status" value="1"/>
</dbReference>
<dbReference type="AlphaFoldDB" id="A0AAV0N1W1"/>
<dbReference type="Pfam" id="PF20431">
    <property type="entry name" value="E_motif"/>
    <property type="match status" value="1"/>
</dbReference>
<reference evidence="5" key="1">
    <citation type="submission" date="2022-08" db="EMBL/GenBank/DDBJ databases">
        <authorList>
            <person name="Gutierrez-Valencia J."/>
        </authorList>
    </citation>
    <scope>NUCLEOTIDE SEQUENCE</scope>
</reference>
<evidence type="ECO:0000256" key="3">
    <source>
        <dbReference type="PROSITE-ProRule" id="PRU00708"/>
    </source>
</evidence>
<evidence type="ECO:0000313" key="5">
    <source>
        <dbReference type="EMBL" id="CAI0452488.1"/>
    </source>
</evidence>
<organism evidence="5 6">
    <name type="scientific">Linum tenue</name>
    <dbReference type="NCBI Taxonomy" id="586396"/>
    <lineage>
        <taxon>Eukaryota</taxon>
        <taxon>Viridiplantae</taxon>
        <taxon>Streptophyta</taxon>
        <taxon>Embryophyta</taxon>
        <taxon>Tracheophyta</taxon>
        <taxon>Spermatophyta</taxon>
        <taxon>Magnoliopsida</taxon>
        <taxon>eudicotyledons</taxon>
        <taxon>Gunneridae</taxon>
        <taxon>Pentapetalae</taxon>
        <taxon>rosids</taxon>
        <taxon>fabids</taxon>
        <taxon>Malpighiales</taxon>
        <taxon>Linaceae</taxon>
        <taxon>Linum</taxon>
    </lineage>
</organism>
<name>A0AAV0N1W1_9ROSI</name>
<evidence type="ECO:0000256" key="1">
    <source>
        <dbReference type="ARBA" id="ARBA00006643"/>
    </source>
</evidence>
<dbReference type="NCBIfam" id="TIGR00756">
    <property type="entry name" value="PPR"/>
    <property type="match status" value="4"/>
</dbReference>
<comment type="caution">
    <text evidence="5">The sequence shown here is derived from an EMBL/GenBank/DDBJ whole genome shotgun (WGS) entry which is preliminary data.</text>
</comment>
<dbReference type="Pfam" id="PF13041">
    <property type="entry name" value="PPR_2"/>
    <property type="match status" value="2"/>
</dbReference>
<dbReference type="PANTHER" id="PTHR47926:SF398">
    <property type="entry name" value="PENTATRICOPEPTIDE REPEAT-CONTAINING PROTEIN"/>
    <property type="match status" value="1"/>
</dbReference>
<dbReference type="FunFam" id="1.25.40.10:FF:000196">
    <property type="entry name" value="Pentatricopeptide repeat-containing protein At4g14850"/>
    <property type="match status" value="2"/>
</dbReference>
<dbReference type="GO" id="GO:0009451">
    <property type="term" value="P:RNA modification"/>
    <property type="evidence" value="ECO:0007669"/>
    <property type="project" value="InterPro"/>
</dbReference>
<dbReference type="Pfam" id="PF14432">
    <property type="entry name" value="DYW_deaminase"/>
    <property type="match status" value="1"/>
</dbReference>
<dbReference type="Proteomes" id="UP001154282">
    <property type="component" value="Unassembled WGS sequence"/>
</dbReference>
<dbReference type="GO" id="GO:0008270">
    <property type="term" value="F:zinc ion binding"/>
    <property type="evidence" value="ECO:0007669"/>
    <property type="project" value="InterPro"/>
</dbReference>
<feature type="repeat" description="PPR" evidence="3">
    <location>
        <begin position="378"/>
        <end position="408"/>
    </location>
</feature>
<keyword evidence="2" id="KW-0677">Repeat</keyword>
<feature type="repeat" description="PPR" evidence="3">
    <location>
        <begin position="74"/>
        <end position="108"/>
    </location>
</feature>
<sequence length="684" mass="75561">MPALSPNALASLLESAVSTRHAFLGRATHAQIIKTLLASQHPIPFLDNHLVNFYSKIDLPGPAELVLRRASSRSVVTWTSLISGCVQNGHFSVALQHFASMRHEDILPNDFTFPCAFKAAASLKLQCIGRQVHALAVKIGQIASVFVGCGAFDMYSKIGLVSEAGKLFDEMPERNIVTWNAYISNAVLDGRPMVGVSAFVEFRRAGVGEPDAITLCAFLNACADTLNLVLGRQLHGFLIRGGFEDDVSVSNGLIDCYGKCKEVGLAEMVFDGMERRNLVSWGSMVATYEQNGEKEKACMVFMECRKEGFEPTDYLISSVISACAELAGLEMGRSVHALAVKSCVDADIFVGSALVDMYGKCGSISDAKQTFDEMPEKNLFAWNAMISGYAHQGHADMAIALFKQMTSKVAPNYVTFVCVLSACSRGGVVETGMDVYESMRKRYHIEPGPEHYACVVDMLARSGMVERAYDFVKRLPIRPTISIWGALLNACRVHGKPEIGKVAADKLFELDPKDSGNHVLLSNMFVAAGRWDEATLVRREMNDVGMKKDAGCSWITAQSRVHFFQAKDTCHERNSEIQDMLAKLKQQMEASGYIPDTSYALHDLEEEEKSTEVWHHSEKIALAFGLIAIPHGVPIRIMKNLRICGDCHSAFKCISAIVGREILVRDNNRFHRFWDGQCSCKDYW</sequence>